<gene>
    <name evidence="4" type="ORF">HCU74_09645</name>
</gene>
<evidence type="ECO:0000313" key="5">
    <source>
        <dbReference type="Proteomes" id="UP000765845"/>
    </source>
</evidence>
<evidence type="ECO:0000259" key="2">
    <source>
        <dbReference type="Pfam" id="PF13449"/>
    </source>
</evidence>
<protein>
    <submittedName>
        <fullName evidence="4">Alkaline phosphatase</fullName>
    </submittedName>
</protein>
<proteinExistence type="predicted"/>
<reference evidence="4 5" key="1">
    <citation type="submission" date="2020-04" db="EMBL/GenBank/DDBJ databases">
        <authorList>
            <person name="Yoon J."/>
        </authorList>
    </citation>
    <scope>NUCLEOTIDE SEQUENCE [LARGE SCALE GENOMIC DNA]</scope>
    <source>
        <strain evidence="4 5">KMU-166</strain>
    </source>
</reference>
<dbReference type="SUPFAM" id="SSF50974">
    <property type="entry name" value="Nitrous oxide reductase, N-terminal domain"/>
    <property type="match status" value="1"/>
</dbReference>
<comment type="caution">
    <text evidence="4">The sequence shown here is derived from an EMBL/GenBank/DDBJ whole genome shotgun (WGS) entry which is preliminary data.</text>
</comment>
<dbReference type="PANTHER" id="PTHR46928">
    <property type="entry name" value="MESENCHYME-SPECIFIC CELL SURFACE GLYCOPROTEIN"/>
    <property type="match status" value="1"/>
</dbReference>
<name>A0ABX1GEU2_9GAMM</name>
<keyword evidence="5" id="KW-1185">Reference proteome</keyword>
<accession>A0ABX1GEU2</accession>
<organism evidence="4 5">
    <name type="scientific">Spongiibacter thalassae</name>
    <dbReference type="NCBI Taxonomy" id="2721624"/>
    <lineage>
        <taxon>Bacteria</taxon>
        <taxon>Pseudomonadati</taxon>
        <taxon>Pseudomonadota</taxon>
        <taxon>Gammaproteobacteria</taxon>
        <taxon>Cellvibrionales</taxon>
        <taxon>Spongiibacteraceae</taxon>
        <taxon>Spongiibacter</taxon>
    </lineage>
</organism>
<feature type="domain" description="Phytase-like" evidence="2">
    <location>
        <begin position="533"/>
        <end position="833"/>
    </location>
</feature>
<dbReference type="SUPFAM" id="SSF50969">
    <property type="entry name" value="YVTN repeat-like/Quinoprotein amine dehydrogenase"/>
    <property type="match status" value="1"/>
</dbReference>
<evidence type="ECO:0000313" key="4">
    <source>
        <dbReference type="EMBL" id="NKI17683.1"/>
    </source>
</evidence>
<dbReference type="Pfam" id="PF13449">
    <property type="entry name" value="Phytase-like"/>
    <property type="match status" value="1"/>
</dbReference>
<dbReference type="PROSITE" id="PS51257">
    <property type="entry name" value="PROKAR_LIPOPROTEIN"/>
    <property type="match status" value="1"/>
</dbReference>
<feature type="chain" id="PRO_5047033022" evidence="1">
    <location>
        <begin position="22"/>
        <end position="853"/>
    </location>
</feature>
<dbReference type="PANTHER" id="PTHR46928:SF1">
    <property type="entry name" value="MESENCHYME-SPECIFIC CELL SURFACE GLYCOPROTEIN"/>
    <property type="match status" value="1"/>
</dbReference>
<dbReference type="InterPro" id="IPR055575">
    <property type="entry name" value="DUF7151"/>
</dbReference>
<dbReference type="InterPro" id="IPR011045">
    <property type="entry name" value="N2O_reductase_N"/>
</dbReference>
<dbReference type="InterPro" id="IPR011044">
    <property type="entry name" value="Quino_amine_DH_bsu"/>
</dbReference>
<dbReference type="InterPro" id="IPR027372">
    <property type="entry name" value="Phytase-like_dom"/>
</dbReference>
<dbReference type="InterPro" id="IPR052956">
    <property type="entry name" value="Mesenchyme-surface_protein"/>
</dbReference>
<dbReference type="Pfam" id="PF23657">
    <property type="entry name" value="DUF7151"/>
    <property type="match status" value="1"/>
</dbReference>
<dbReference type="Proteomes" id="UP000765845">
    <property type="component" value="Unassembled WGS sequence"/>
</dbReference>
<dbReference type="InterPro" id="IPR015943">
    <property type="entry name" value="WD40/YVTN_repeat-like_dom_sf"/>
</dbReference>
<feature type="signal peptide" evidence="1">
    <location>
        <begin position="1"/>
        <end position="21"/>
    </location>
</feature>
<keyword evidence="1" id="KW-0732">Signal</keyword>
<feature type="domain" description="DUF7151" evidence="3">
    <location>
        <begin position="54"/>
        <end position="100"/>
    </location>
</feature>
<dbReference type="Gene3D" id="2.130.10.10">
    <property type="entry name" value="YVTN repeat-like/Quinoprotein amine dehydrogenase"/>
    <property type="match status" value="1"/>
</dbReference>
<dbReference type="RefSeq" id="WP_168450230.1">
    <property type="nucleotide sequence ID" value="NZ_JAAWWK010000003.1"/>
</dbReference>
<evidence type="ECO:0000259" key="3">
    <source>
        <dbReference type="Pfam" id="PF23657"/>
    </source>
</evidence>
<evidence type="ECO:0000256" key="1">
    <source>
        <dbReference type="SAM" id="SignalP"/>
    </source>
</evidence>
<sequence>MNFRKKALACGILLASTMAVTGCGGDDGRNGVNGSDGAAGVDGAAGAQGPSGLNSLVKQTSLLAGNEHCFDGGVRIDSGIDDNNNDALDAAEIDNTTYLCSPTSLNDSKHFNRIASFPVCQQLDATCDVDTETAAEIVAASEDGQTLIYTDSPEKTLGFVDITDPTKPSALGLLPLNGEPTSVAVKGGYALVGVNTSADFINVSGELAVVDIATRSIVHTLTLAGQPDSVAVSPDGQYAAVAIENERDEDLGDGAPPQLPAGSLDVVAIGDADPANWAVSNVGMTGLADLYPDDPEPEYVDINSDNIAVVTLQENNHIVLVDLTSGAVVTHFSAGSVDLAQIDATEEDAALIMQTESQTAVLREPDGVSWLSADYFVTANEGDLDGGSRGFSVFSKTGEVVYEAGQSLDHLTARFGHYPDARSGNKGNEPENAEFAVFGSERYLFVNSERSSMVFVYDVADMTRPVFKQALPAALGPEGALAIPSRNLLVVASEEDSRDDKFRSALNIYQYETAPAQYPTIVSADRVDGTPISWSAVSGLAADPSASTRVWAVEDSFYQQSRIFGLDVSAMPASLHTEIRVKDSNGVLAATPAAPLADSSVDDDHASRVGVFDVADRAAMINDDNTVNLDLEGIAVASDGGFWLVSEGAGTIGDAGRPINSLNFLLKTDAGGVIEQVIRLDDAVNDMQLRFGFEGVAEQDGNVYVAFQRAWGTDPNPRLGIYNLATSTWSYVFYPLDAVASQNGGWVGLSDLTAVGNGRLLVVERDNQSGPDAAIKRLYQVDVSAAAPNTTISKTLVRDLMPDLMASGGLVPEKIEGSAVLKNGNVLVVNDNDGVDDNSGETQLLNLGDILPN</sequence>
<dbReference type="EMBL" id="JAAWWK010000003">
    <property type="protein sequence ID" value="NKI17683.1"/>
    <property type="molecule type" value="Genomic_DNA"/>
</dbReference>